<dbReference type="GO" id="GO:0005634">
    <property type="term" value="C:nucleus"/>
    <property type="evidence" value="ECO:0007669"/>
    <property type="project" value="UniProtKB-SubCell"/>
</dbReference>
<gene>
    <name evidence="4" type="ORF">g.760</name>
</gene>
<dbReference type="Pfam" id="PF10545">
    <property type="entry name" value="MADF_DNA_bdg"/>
    <property type="match status" value="1"/>
</dbReference>
<dbReference type="EMBL" id="GEDC01001514">
    <property type="protein sequence ID" value="JAS35784.1"/>
    <property type="molecule type" value="Transcribed_RNA"/>
</dbReference>
<evidence type="ECO:0000259" key="2">
    <source>
        <dbReference type="PROSITE" id="PS51029"/>
    </source>
</evidence>
<accession>A0A1B6ED40</accession>
<dbReference type="GO" id="GO:0005667">
    <property type="term" value="C:transcription regulator complex"/>
    <property type="evidence" value="ECO:0007669"/>
    <property type="project" value="TreeGrafter"/>
</dbReference>
<dbReference type="InterPro" id="IPR006578">
    <property type="entry name" value="MADF-dom"/>
</dbReference>
<proteinExistence type="predicted"/>
<dbReference type="SMART" id="SM00595">
    <property type="entry name" value="MADF"/>
    <property type="match status" value="1"/>
</dbReference>
<evidence type="ECO:0008006" key="5">
    <source>
        <dbReference type="Google" id="ProtNLM"/>
    </source>
</evidence>
<dbReference type="InterPro" id="IPR039353">
    <property type="entry name" value="TF_Adf1"/>
</dbReference>
<organism evidence="4">
    <name type="scientific">Clastoptera arizonana</name>
    <name type="common">Arizona spittle bug</name>
    <dbReference type="NCBI Taxonomy" id="38151"/>
    <lineage>
        <taxon>Eukaryota</taxon>
        <taxon>Metazoa</taxon>
        <taxon>Ecdysozoa</taxon>
        <taxon>Arthropoda</taxon>
        <taxon>Hexapoda</taxon>
        <taxon>Insecta</taxon>
        <taxon>Pterygota</taxon>
        <taxon>Neoptera</taxon>
        <taxon>Paraneoptera</taxon>
        <taxon>Hemiptera</taxon>
        <taxon>Auchenorrhyncha</taxon>
        <taxon>Cercopoidea</taxon>
        <taxon>Clastopteridae</taxon>
        <taxon>Clastoptera</taxon>
    </lineage>
</organism>
<feature type="non-terminal residue" evidence="4">
    <location>
        <position position="1"/>
    </location>
</feature>
<dbReference type="GO" id="GO:0003677">
    <property type="term" value="F:DNA binding"/>
    <property type="evidence" value="ECO:0007669"/>
    <property type="project" value="InterPro"/>
</dbReference>
<dbReference type="PROSITE" id="PS51029">
    <property type="entry name" value="MADF"/>
    <property type="match status" value="1"/>
</dbReference>
<dbReference type="InterPro" id="IPR004210">
    <property type="entry name" value="BESS_motif"/>
</dbReference>
<feature type="domain" description="BESS" evidence="3">
    <location>
        <begin position="188"/>
        <end position="227"/>
    </location>
</feature>
<evidence type="ECO:0000256" key="1">
    <source>
        <dbReference type="PROSITE-ProRule" id="PRU00371"/>
    </source>
</evidence>
<dbReference type="GO" id="GO:0006357">
    <property type="term" value="P:regulation of transcription by RNA polymerase II"/>
    <property type="evidence" value="ECO:0007669"/>
    <property type="project" value="TreeGrafter"/>
</dbReference>
<evidence type="ECO:0000259" key="3">
    <source>
        <dbReference type="PROSITE" id="PS51031"/>
    </source>
</evidence>
<dbReference type="AlphaFoldDB" id="A0A1B6ED40"/>
<dbReference type="PROSITE" id="PS51031">
    <property type="entry name" value="BESS"/>
    <property type="match status" value="1"/>
</dbReference>
<reference evidence="4" key="1">
    <citation type="submission" date="2015-12" db="EMBL/GenBank/DDBJ databases">
        <title>De novo transcriptome assembly of four potential Pierce s Disease insect vectors from Arizona vineyards.</title>
        <authorList>
            <person name="Tassone E.E."/>
        </authorList>
    </citation>
    <scope>NUCLEOTIDE SEQUENCE</scope>
</reference>
<keyword evidence="1" id="KW-0539">Nucleus</keyword>
<name>A0A1B6ED40_9HEMI</name>
<sequence length="239" mass="27411">KKQDRCDAASVLSCFFQSAMHQSVVDEVDVETFIEEVKQQPTIWDVQSEDYKDRLKKHSAWVEVCRNLVEDFGTKSKEERFMIIKTLALKWKNIKDNNLRNIRRRGKTGRKYIYSKHLTFLNDSIALAASRCSAEEPGSASRSPEGVKIEESYSVDSVFDGTSRSTCPAGQQLELESCLHFISSPDLVNSNRSFFESLIPMIQGFTEDQTLQFRSEVIDLVRRMKRQYVSESHTAIPIP</sequence>
<evidence type="ECO:0000313" key="4">
    <source>
        <dbReference type="EMBL" id="JAS35784.1"/>
    </source>
</evidence>
<dbReference type="Pfam" id="PF02944">
    <property type="entry name" value="BESS"/>
    <property type="match status" value="1"/>
</dbReference>
<dbReference type="PANTHER" id="PTHR12243:SF64">
    <property type="entry name" value="DORSAL INTERACTING PROTEIN 3-RELATED"/>
    <property type="match status" value="1"/>
</dbReference>
<dbReference type="PANTHER" id="PTHR12243">
    <property type="entry name" value="MADF DOMAIN TRANSCRIPTION FACTOR"/>
    <property type="match status" value="1"/>
</dbReference>
<protein>
    <recommendedName>
        <fullName evidence="5">MADF domain-containing protein</fullName>
    </recommendedName>
</protein>
<feature type="domain" description="MADF" evidence="2">
    <location>
        <begin position="32"/>
        <end position="126"/>
    </location>
</feature>
<comment type="subcellular location">
    <subcellularLocation>
        <location evidence="1">Nucleus</location>
    </subcellularLocation>
</comment>